<feature type="non-terminal residue" evidence="2">
    <location>
        <position position="1"/>
    </location>
</feature>
<dbReference type="InterPro" id="IPR036508">
    <property type="entry name" value="Chitin-bd_dom_sf"/>
</dbReference>
<evidence type="ECO:0000313" key="3">
    <source>
        <dbReference type="Proteomes" id="UP001519460"/>
    </source>
</evidence>
<feature type="domain" description="Chitin-binding type-2" evidence="1">
    <location>
        <begin position="3"/>
        <end position="69"/>
    </location>
</feature>
<dbReference type="AlphaFoldDB" id="A0ABD0J253"/>
<dbReference type="InterPro" id="IPR002557">
    <property type="entry name" value="Chitin-bd_dom"/>
</dbReference>
<comment type="caution">
    <text evidence="2">The sequence shown here is derived from an EMBL/GenBank/DDBJ whole genome shotgun (WGS) entry which is preliminary data.</text>
</comment>
<evidence type="ECO:0000259" key="1">
    <source>
        <dbReference type="PROSITE" id="PS50940"/>
    </source>
</evidence>
<proteinExistence type="predicted"/>
<evidence type="ECO:0000313" key="2">
    <source>
        <dbReference type="EMBL" id="KAK7451332.1"/>
    </source>
</evidence>
<organism evidence="2 3">
    <name type="scientific">Batillaria attramentaria</name>
    <dbReference type="NCBI Taxonomy" id="370345"/>
    <lineage>
        <taxon>Eukaryota</taxon>
        <taxon>Metazoa</taxon>
        <taxon>Spiralia</taxon>
        <taxon>Lophotrochozoa</taxon>
        <taxon>Mollusca</taxon>
        <taxon>Gastropoda</taxon>
        <taxon>Caenogastropoda</taxon>
        <taxon>Sorbeoconcha</taxon>
        <taxon>Cerithioidea</taxon>
        <taxon>Batillariidae</taxon>
        <taxon>Batillaria</taxon>
    </lineage>
</organism>
<reference evidence="2 3" key="1">
    <citation type="journal article" date="2023" name="Sci. Data">
        <title>Genome assembly of the Korean intertidal mud-creeper Batillaria attramentaria.</title>
        <authorList>
            <person name="Patra A.K."/>
            <person name="Ho P.T."/>
            <person name="Jun S."/>
            <person name="Lee S.J."/>
            <person name="Kim Y."/>
            <person name="Won Y.J."/>
        </authorList>
    </citation>
    <scope>NUCLEOTIDE SEQUENCE [LARGE SCALE GENOMIC DNA]</scope>
    <source>
        <strain evidence="2">Wonlab-2016</strain>
    </source>
</reference>
<protein>
    <recommendedName>
        <fullName evidence="1">Chitin-binding type-2 domain-containing protein</fullName>
    </recommendedName>
</protein>
<gene>
    <name evidence="2" type="ORF">BaRGS_00039848</name>
</gene>
<dbReference type="EMBL" id="JACVVK020000730">
    <property type="protein sequence ID" value="KAK7451332.1"/>
    <property type="molecule type" value="Genomic_DNA"/>
</dbReference>
<keyword evidence="3" id="KW-1185">Reference proteome</keyword>
<sequence length="150" mass="16747">YITHICGTNPQAKIPSPDSCHTYLDCSNVAAEEQTRAEFVDYLLECPYPDLFSSDTGQCQHFSFVSCRHRLEPKAPCDYFQYLQLYDCSSKNCTACTQHHPSCRGLSDGSHAVPGRKSVRMECKAQRTVNIIPCPDGYTFSSNSSSCVRS</sequence>
<dbReference type="SUPFAM" id="SSF57625">
    <property type="entry name" value="Invertebrate chitin-binding proteins"/>
    <property type="match status" value="1"/>
</dbReference>
<dbReference type="PROSITE" id="PS50940">
    <property type="entry name" value="CHIT_BIND_II"/>
    <property type="match status" value="1"/>
</dbReference>
<dbReference type="Gene3D" id="2.170.140.10">
    <property type="entry name" value="Chitin binding domain"/>
    <property type="match status" value="1"/>
</dbReference>
<dbReference type="Proteomes" id="UP001519460">
    <property type="component" value="Unassembled WGS sequence"/>
</dbReference>
<accession>A0ABD0J253</accession>
<name>A0ABD0J253_9CAEN</name>